<feature type="transmembrane region" description="Helical" evidence="5">
    <location>
        <begin position="155"/>
        <end position="179"/>
    </location>
</feature>
<dbReference type="GO" id="GO:0008233">
    <property type="term" value="F:peptidase activity"/>
    <property type="evidence" value="ECO:0007669"/>
    <property type="project" value="UniProtKB-KW"/>
</dbReference>
<evidence type="ECO:0000256" key="5">
    <source>
        <dbReference type="SAM" id="Phobius"/>
    </source>
</evidence>
<dbReference type="InterPro" id="IPR022764">
    <property type="entry name" value="Peptidase_S54_rhomboid_dom"/>
</dbReference>
<reference evidence="7 8" key="1">
    <citation type="submission" date="2017-05" db="EMBL/GenBank/DDBJ databases">
        <authorList>
            <person name="Varghese N."/>
            <person name="Submissions S."/>
        </authorList>
    </citation>
    <scope>NUCLEOTIDE SEQUENCE [LARGE SCALE GENOMIC DNA]</scope>
    <source>
        <strain evidence="7 8">DSM 25457</strain>
    </source>
</reference>
<evidence type="ECO:0000259" key="6">
    <source>
        <dbReference type="Pfam" id="PF01694"/>
    </source>
</evidence>
<dbReference type="RefSeq" id="WP_283434967.1">
    <property type="nucleotide sequence ID" value="NZ_FXUG01000018.1"/>
</dbReference>
<evidence type="ECO:0000313" key="7">
    <source>
        <dbReference type="EMBL" id="SMP74884.1"/>
    </source>
</evidence>
<proteinExistence type="predicted"/>
<keyword evidence="3 5" id="KW-1133">Transmembrane helix</keyword>
<dbReference type="EMBL" id="FXUG01000018">
    <property type="protein sequence ID" value="SMP74884.1"/>
    <property type="molecule type" value="Genomic_DNA"/>
</dbReference>
<keyword evidence="8" id="KW-1185">Reference proteome</keyword>
<dbReference type="Proteomes" id="UP001158067">
    <property type="component" value="Unassembled WGS sequence"/>
</dbReference>
<feature type="transmembrane region" description="Helical" evidence="5">
    <location>
        <begin position="274"/>
        <end position="297"/>
    </location>
</feature>
<feature type="transmembrane region" description="Helical" evidence="5">
    <location>
        <begin position="191"/>
        <end position="210"/>
    </location>
</feature>
<dbReference type="PANTHER" id="PTHR43066">
    <property type="entry name" value="RHOMBOID-RELATED PROTEIN"/>
    <property type="match status" value="1"/>
</dbReference>
<dbReference type="Gene3D" id="1.20.1540.10">
    <property type="entry name" value="Rhomboid-like"/>
    <property type="match status" value="1"/>
</dbReference>
<dbReference type="SUPFAM" id="SSF144091">
    <property type="entry name" value="Rhomboid-like"/>
    <property type="match status" value="1"/>
</dbReference>
<comment type="caution">
    <text evidence="7">The sequence shown here is derived from an EMBL/GenBank/DDBJ whole genome shotgun (WGS) entry which is preliminary data.</text>
</comment>
<dbReference type="PANTHER" id="PTHR43066:SF5">
    <property type="entry name" value="RHOMBOID-LIKE PROTEIN 11, CHLOROPLASTIC-RELATED"/>
    <property type="match status" value="1"/>
</dbReference>
<evidence type="ECO:0000256" key="3">
    <source>
        <dbReference type="ARBA" id="ARBA00022989"/>
    </source>
</evidence>
<feature type="transmembrane region" description="Helical" evidence="5">
    <location>
        <begin position="85"/>
        <end position="108"/>
    </location>
</feature>
<dbReference type="InterPro" id="IPR035952">
    <property type="entry name" value="Rhomboid-like_sf"/>
</dbReference>
<protein>
    <submittedName>
        <fullName evidence="7">Membrane associated serine protease, rhomboid family</fullName>
    </submittedName>
</protein>
<gene>
    <name evidence="7" type="ORF">SAMN06265222_11864</name>
</gene>
<dbReference type="GO" id="GO:0006508">
    <property type="term" value="P:proteolysis"/>
    <property type="evidence" value="ECO:0007669"/>
    <property type="project" value="UniProtKB-KW"/>
</dbReference>
<evidence type="ECO:0000256" key="1">
    <source>
        <dbReference type="ARBA" id="ARBA00004141"/>
    </source>
</evidence>
<evidence type="ECO:0000313" key="8">
    <source>
        <dbReference type="Proteomes" id="UP001158067"/>
    </source>
</evidence>
<feature type="transmembrane region" description="Helical" evidence="5">
    <location>
        <begin position="245"/>
        <end position="262"/>
    </location>
</feature>
<feature type="domain" description="Peptidase S54 rhomboid" evidence="6">
    <location>
        <begin position="124"/>
        <end position="264"/>
    </location>
</feature>
<keyword evidence="2 5" id="KW-0812">Transmembrane</keyword>
<evidence type="ECO:0000256" key="4">
    <source>
        <dbReference type="ARBA" id="ARBA00023136"/>
    </source>
</evidence>
<sequence length="300" mass="32458">MSHPASNRSSVFGSRSRHECTEMRLVLESVGISAVLAQHDGEWQVQVGQPHHDRAIAELEAYRLERSSDSFVAQPRQRVLPGAGWGVLVYVLTMISIYLLATVSAYGWPWEAVGRLRAGDVMSGQIWQTVTALTLHADTGHLASNLMFGSLFGFLAGRILGGGVAWLTIVLSGALGNLINALMRHADHTSIGASTAVFAGLGLLVAHAIVPRPGSRQSTRERYMPLMAGVLMLAYLGTEGERTDVLAHVAGFFSGLMVGWLACRIPERWLIKSSFQWCTGIATFFILSGAWTIAILMGRG</sequence>
<keyword evidence="7" id="KW-0645">Protease</keyword>
<evidence type="ECO:0000256" key="2">
    <source>
        <dbReference type="ARBA" id="ARBA00022692"/>
    </source>
</evidence>
<keyword evidence="7" id="KW-0378">Hydrolase</keyword>
<organism evidence="7 8">
    <name type="scientific">Neorhodopirellula lusitana</name>
    <dbReference type="NCBI Taxonomy" id="445327"/>
    <lineage>
        <taxon>Bacteria</taxon>
        <taxon>Pseudomonadati</taxon>
        <taxon>Planctomycetota</taxon>
        <taxon>Planctomycetia</taxon>
        <taxon>Pirellulales</taxon>
        <taxon>Pirellulaceae</taxon>
        <taxon>Neorhodopirellula</taxon>
    </lineage>
</organism>
<comment type="subcellular location">
    <subcellularLocation>
        <location evidence="1">Membrane</location>
        <topology evidence="1">Multi-pass membrane protein</topology>
    </subcellularLocation>
</comment>
<dbReference type="Pfam" id="PF01694">
    <property type="entry name" value="Rhomboid"/>
    <property type="match status" value="1"/>
</dbReference>
<name>A0ABY1QLL6_9BACT</name>
<accession>A0ABY1QLL6</accession>
<keyword evidence="4 5" id="KW-0472">Membrane</keyword>